<evidence type="ECO:0000313" key="5">
    <source>
        <dbReference type="Proteomes" id="UP001162162"/>
    </source>
</evidence>
<dbReference type="Proteomes" id="UP001162162">
    <property type="component" value="Unassembled WGS sequence"/>
</dbReference>
<accession>A0AAV8Z7D8</accession>
<protein>
    <recommendedName>
        <fullName evidence="3">Calpain catalytic domain-containing protein</fullName>
    </recommendedName>
</protein>
<comment type="similarity">
    <text evidence="1">Belongs to the peptidase C2 family.</text>
</comment>
<evidence type="ECO:0000259" key="3">
    <source>
        <dbReference type="PROSITE" id="PS50203"/>
    </source>
</evidence>
<evidence type="ECO:0000256" key="2">
    <source>
        <dbReference type="PROSITE-ProRule" id="PRU00239"/>
    </source>
</evidence>
<evidence type="ECO:0000313" key="4">
    <source>
        <dbReference type="EMBL" id="KAJ8959424.1"/>
    </source>
</evidence>
<dbReference type="SUPFAM" id="SSF54001">
    <property type="entry name" value="Cysteine proteinases"/>
    <property type="match status" value="1"/>
</dbReference>
<dbReference type="InterPro" id="IPR038765">
    <property type="entry name" value="Papain-like_cys_pep_sf"/>
</dbReference>
<dbReference type="PROSITE" id="PS50203">
    <property type="entry name" value="CALPAIN_CAT"/>
    <property type="match status" value="1"/>
</dbReference>
<dbReference type="GO" id="GO:0004198">
    <property type="term" value="F:calcium-dependent cysteine-type endopeptidase activity"/>
    <property type="evidence" value="ECO:0007669"/>
    <property type="project" value="InterPro"/>
</dbReference>
<dbReference type="InterPro" id="IPR022684">
    <property type="entry name" value="Calpain_cysteine_protease"/>
</dbReference>
<feature type="domain" description="Calpain catalytic" evidence="3">
    <location>
        <begin position="112"/>
        <end position="153"/>
    </location>
</feature>
<dbReference type="PANTHER" id="PTHR10183:SF433">
    <property type="entry name" value="CALPAIN-A-RELATED"/>
    <property type="match status" value="1"/>
</dbReference>
<dbReference type="PRINTS" id="PR00704">
    <property type="entry name" value="CALPAIN"/>
</dbReference>
<dbReference type="AlphaFoldDB" id="A0AAV8Z7D8"/>
<comment type="caution">
    <text evidence="4">The sequence shown here is derived from an EMBL/GenBank/DDBJ whole genome shotgun (WGS) entry which is preliminary data.</text>
</comment>
<name>A0AAV8Z7D8_9CUCU</name>
<organism evidence="4 5">
    <name type="scientific">Aromia moschata</name>
    <dbReference type="NCBI Taxonomy" id="1265417"/>
    <lineage>
        <taxon>Eukaryota</taxon>
        <taxon>Metazoa</taxon>
        <taxon>Ecdysozoa</taxon>
        <taxon>Arthropoda</taxon>
        <taxon>Hexapoda</taxon>
        <taxon>Insecta</taxon>
        <taxon>Pterygota</taxon>
        <taxon>Neoptera</taxon>
        <taxon>Endopterygota</taxon>
        <taxon>Coleoptera</taxon>
        <taxon>Polyphaga</taxon>
        <taxon>Cucujiformia</taxon>
        <taxon>Chrysomeloidea</taxon>
        <taxon>Cerambycidae</taxon>
        <taxon>Cerambycinae</taxon>
        <taxon>Callichromatini</taxon>
        <taxon>Aromia</taxon>
    </lineage>
</organism>
<dbReference type="PANTHER" id="PTHR10183">
    <property type="entry name" value="CALPAIN"/>
    <property type="match status" value="1"/>
</dbReference>
<dbReference type="EMBL" id="JAPWTK010000013">
    <property type="protein sequence ID" value="KAJ8959424.1"/>
    <property type="molecule type" value="Genomic_DNA"/>
</dbReference>
<evidence type="ECO:0000256" key="1">
    <source>
        <dbReference type="ARBA" id="ARBA00007623"/>
    </source>
</evidence>
<dbReference type="Pfam" id="PF00648">
    <property type="entry name" value="Peptidase_C2"/>
    <property type="match status" value="1"/>
</dbReference>
<gene>
    <name evidence="4" type="ORF">NQ318_022115</name>
</gene>
<sequence length="163" mass="18918">MEIHKRSAAATRCFEAGLTTEELDQARTMMMTFVANYTVCVKRTSASYEKGETDVRRQIRSNRTRIEGSEGIRPALSPPVLYGEKGSGTQSRYGKVQDFYAIRDECLENGTLWEDPEFPAENSSLFFSQRPDRYYEWKRPHEIVDDPQFFVEGFPDLMYSRED</sequence>
<dbReference type="InterPro" id="IPR001300">
    <property type="entry name" value="Peptidase_C2_calpain_cat"/>
</dbReference>
<reference evidence="4" key="1">
    <citation type="journal article" date="2023" name="Insect Mol. Biol.">
        <title>Genome sequencing provides insights into the evolution of gene families encoding plant cell wall-degrading enzymes in longhorned beetles.</title>
        <authorList>
            <person name="Shin N.R."/>
            <person name="Okamura Y."/>
            <person name="Kirsch R."/>
            <person name="Pauchet Y."/>
        </authorList>
    </citation>
    <scope>NUCLEOTIDE SEQUENCE</scope>
    <source>
        <strain evidence="4">AMC_N1</strain>
    </source>
</reference>
<comment type="caution">
    <text evidence="2">Lacks conserved residue(s) required for the propagation of feature annotation.</text>
</comment>
<keyword evidence="5" id="KW-1185">Reference proteome</keyword>
<proteinExistence type="inferred from homology"/>
<dbReference type="GO" id="GO:0006508">
    <property type="term" value="P:proteolysis"/>
    <property type="evidence" value="ECO:0007669"/>
    <property type="project" value="InterPro"/>
</dbReference>
<dbReference type="GO" id="GO:0005737">
    <property type="term" value="C:cytoplasm"/>
    <property type="evidence" value="ECO:0007669"/>
    <property type="project" value="TreeGrafter"/>
</dbReference>